<organism evidence="1 2">
    <name type="scientific">Parelaphostrongylus tenuis</name>
    <name type="common">Meningeal worm</name>
    <dbReference type="NCBI Taxonomy" id="148309"/>
    <lineage>
        <taxon>Eukaryota</taxon>
        <taxon>Metazoa</taxon>
        <taxon>Ecdysozoa</taxon>
        <taxon>Nematoda</taxon>
        <taxon>Chromadorea</taxon>
        <taxon>Rhabditida</taxon>
        <taxon>Rhabditina</taxon>
        <taxon>Rhabditomorpha</taxon>
        <taxon>Strongyloidea</taxon>
        <taxon>Metastrongylidae</taxon>
        <taxon>Parelaphostrongylus</taxon>
    </lineage>
</organism>
<reference evidence="1" key="1">
    <citation type="submission" date="2021-06" db="EMBL/GenBank/DDBJ databases">
        <title>Parelaphostrongylus tenuis whole genome reference sequence.</title>
        <authorList>
            <person name="Garwood T.J."/>
            <person name="Larsen P.A."/>
            <person name="Fountain-Jones N.M."/>
            <person name="Garbe J.R."/>
            <person name="Macchietto M.G."/>
            <person name="Kania S.A."/>
            <person name="Gerhold R.W."/>
            <person name="Richards J.E."/>
            <person name="Wolf T.M."/>
        </authorList>
    </citation>
    <scope>NUCLEOTIDE SEQUENCE</scope>
    <source>
        <strain evidence="1">MNPRO001-30</strain>
        <tissue evidence="1">Meninges</tissue>
    </source>
</reference>
<dbReference type="EMBL" id="JAHQIW010002509">
    <property type="protein sequence ID" value="KAJ1355576.1"/>
    <property type="molecule type" value="Genomic_DNA"/>
</dbReference>
<proteinExistence type="predicted"/>
<comment type="caution">
    <text evidence="1">The sequence shown here is derived from an EMBL/GenBank/DDBJ whole genome shotgun (WGS) entry which is preliminary data.</text>
</comment>
<protein>
    <submittedName>
        <fullName evidence="1">Uncharacterized protein</fullName>
    </submittedName>
</protein>
<gene>
    <name evidence="1" type="ORF">KIN20_013031</name>
</gene>
<keyword evidence="2" id="KW-1185">Reference proteome</keyword>
<name>A0AAD5MWY0_PARTN</name>
<evidence type="ECO:0000313" key="1">
    <source>
        <dbReference type="EMBL" id="KAJ1355576.1"/>
    </source>
</evidence>
<accession>A0AAD5MWY0</accession>
<evidence type="ECO:0000313" key="2">
    <source>
        <dbReference type="Proteomes" id="UP001196413"/>
    </source>
</evidence>
<dbReference type="AlphaFoldDB" id="A0AAD5MWY0"/>
<dbReference type="Proteomes" id="UP001196413">
    <property type="component" value="Unassembled WGS sequence"/>
</dbReference>
<sequence length="123" mass="13775">MNLRVHGEFLLKFGKANEENFLKNANWLEDSKNTVDMSDLGLVDATSHPEQINEMRRCATIDVSFDDDEHHHPSRSITTGVHLDLSRKGFVVVRLQISGACATTDKEVTGTTVARLLFKYSAL</sequence>